<evidence type="ECO:0000259" key="4">
    <source>
        <dbReference type="PROSITE" id="PS50987"/>
    </source>
</evidence>
<dbReference type="InterPro" id="IPR001845">
    <property type="entry name" value="HTH_ArsR_DNA-bd_dom"/>
</dbReference>
<dbReference type="InterPro" id="IPR036390">
    <property type="entry name" value="WH_DNA-bd_sf"/>
</dbReference>
<dbReference type="GO" id="GO:0003677">
    <property type="term" value="F:DNA binding"/>
    <property type="evidence" value="ECO:0007669"/>
    <property type="project" value="UniProtKB-KW"/>
</dbReference>
<evidence type="ECO:0000256" key="3">
    <source>
        <dbReference type="ARBA" id="ARBA00023163"/>
    </source>
</evidence>
<dbReference type="GO" id="GO:0003700">
    <property type="term" value="F:DNA-binding transcription factor activity"/>
    <property type="evidence" value="ECO:0007669"/>
    <property type="project" value="InterPro"/>
</dbReference>
<keyword evidence="6" id="KW-1185">Reference proteome</keyword>
<dbReference type="AlphaFoldDB" id="A0A480ATZ3"/>
<dbReference type="PANTHER" id="PTHR33154">
    <property type="entry name" value="TRANSCRIPTIONAL REGULATOR, ARSR FAMILY"/>
    <property type="match status" value="1"/>
</dbReference>
<dbReference type="PANTHER" id="PTHR33154:SF33">
    <property type="entry name" value="TRANSCRIPTIONAL REPRESSOR SDPR"/>
    <property type="match status" value="1"/>
</dbReference>
<keyword evidence="3" id="KW-0804">Transcription</keyword>
<dbReference type="PROSITE" id="PS50987">
    <property type="entry name" value="HTH_ARSR_2"/>
    <property type="match status" value="1"/>
</dbReference>
<dbReference type="InterPro" id="IPR011991">
    <property type="entry name" value="ArsR-like_HTH"/>
</dbReference>
<protein>
    <recommendedName>
        <fullName evidence="4">HTH arsR-type domain-containing protein</fullName>
    </recommendedName>
</protein>
<dbReference type="SMART" id="SM00418">
    <property type="entry name" value="HTH_ARSR"/>
    <property type="match status" value="1"/>
</dbReference>
<dbReference type="Proteomes" id="UP000301751">
    <property type="component" value="Unassembled WGS sequence"/>
</dbReference>
<keyword evidence="1" id="KW-0805">Transcription regulation</keyword>
<dbReference type="SUPFAM" id="SSF46785">
    <property type="entry name" value="Winged helix' DNA-binding domain"/>
    <property type="match status" value="1"/>
</dbReference>
<organism evidence="5 6">
    <name type="scientific">Pseudaquabacterium pictum</name>
    <dbReference type="NCBI Taxonomy" id="2315236"/>
    <lineage>
        <taxon>Bacteria</taxon>
        <taxon>Pseudomonadati</taxon>
        <taxon>Pseudomonadota</taxon>
        <taxon>Betaproteobacteria</taxon>
        <taxon>Burkholderiales</taxon>
        <taxon>Sphaerotilaceae</taxon>
        <taxon>Pseudaquabacterium</taxon>
    </lineage>
</organism>
<feature type="domain" description="HTH arsR-type" evidence="4">
    <location>
        <begin position="9"/>
        <end position="104"/>
    </location>
</feature>
<dbReference type="InterPro" id="IPR051081">
    <property type="entry name" value="HTH_MetalResp_TranReg"/>
</dbReference>
<evidence type="ECO:0000256" key="1">
    <source>
        <dbReference type="ARBA" id="ARBA00023015"/>
    </source>
</evidence>
<name>A0A480ATZ3_9BURK</name>
<proteinExistence type="predicted"/>
<evidence type="ECO:0000256" key="2">
    <source>
        <dbReference type="ARBA" id="ARBA00023125"/>
    </source>
</evidence>
<sequence>MELPDSPTTTEADDAALDRLLRALGDATRRRLLDRLRDAPGLTLTALGDGSALTRQAISKHLAVLAAADLVVTVWRGREKLHYLNPVPLQALPTRWVTTSARAHSAALLALQQALADEPR</sequence>
<dbReference type="RefSeq" id="WP_228027222.1">
    <property type="nucleotide sequence ID" value="NZ_BJCL01000014.1"/>
</dbReference>
<dbReference type="Pfam" id="PF12840">
    <property type="entry name" value="HTH_20"/>
    <property type="match status" value="1"/>
</dbReference>
<keyword evidence="2" id="KW-0238">DNA-binding</keyword>
<dbReference type="InterPro" id="IPR036388">
    <property type="entry name" value="WH-like_DNA-bd_sf"/>
</dbReference>
<evidence type="ECO:0000313" key="6">
    <source>
        <dbReference type="Proteomes" id="UP000301751"/>
    </source>
</evidence>
<reference evidence="6" key="1">
    <citation type="submission" date="2019-03" db="EMBL/GenBank/DDBJ databases">
        <title>Aquabacterium pictum sp.nov., the first bacteriochlorophyll a-containing freshwater bacterium in the genus Aquabacterium of the class Betaproteobacteria.</title>
        <authorList>
            <person name="Hirose S."/>
            <person name="Tank M."/>
            <person name="Hara E."/>
            <person name="Tamaki H."/>
            <person name="Takaichi S."/>
            <person name="Haruta S."/>
            <person name="Hanada S."/>
        </authorList>
    </citation>
    <scope>NUCLEOTIDE SEQUENCE [LARGE SCALE GENOMIC DNA]</scope>
    <source>
        <strain evidence="6">W35</strain>
    </source>
</reference>
<dbReference type="EMBL" id="BJCL01000014">
    <property type="protein sequence ID" value="GCL65169.1"/>
    <property type="molecule type" value="Genomic_DNA"/>
</dbReference>
<accession>A0A480ATZ3</accession>
<comment type="caution">
    <text evidence="5">The sequence shown here is derived from an EMBL/GenBank/DDBJ whole genome shotgun (WGS) entry which is preliminary data.</text>
</comment>
<evidence type="ECO:0000313" key="5">
    <source>
        <dbReference type="EMBL" id="GCL65169.1"/>
    </source>
</evidence>
<dbReference type="Gene3D" id="1.10.10.10">
    <property type="entry name" value="Winged helix-like DNA-binding domain superfamily/Winged helix DNA-binding domain"/>
    <property type="match status" value="1"/>
</dbReference>
<dbReference type="CDD" id="cd00090">
    <property type="entry name" value="HTH_ARSR"/>
    <property type="match status" value="1"/>
</dbReference>
<gene>
    <name evidence="5" type="ORF">AQPW35_42500</name>
</gene>